<dbReference type="Proteomes" id="UP001152604">
    <property type="component" value="Unassembled WGS sequence"/>
</dbReference>
<dbReference type="EMBL" id="CAKXZS010000078">
    <property type="protein sequence ID" value="CAH2407615.1"/>
    <property type="molecule type" value="Genomic_DNA"/>
</dbReference>
<gene>
    <name evidence="1" type="ORF">MES4922_80011</name>
</gene>
<evidence type="ECO:0000313" key="2">
    <source>
        <dbReference type="Proteomes" id="UP001152604"/>
    </source>
</evidence>
<accession>A0ABM9EFQ2</accession>
<evidence type="ECO:0000313" key="1">
    <source>
        <dbReference type="EMBL" id="CAH2407615.1"/>
    </source>
</evidence>
<proteinExistence type="predicted"/>
<comment type="caution">
    <text evidence="1">The sequence shown here is derived from an EMBL/GenBank/DDBJ whole genome shotgun (WGS) entry which is preliminary data.</text>
</comment>
<organism evidence="1 2">
    <name type="scientific">Mesorhizobium ventifaucium</name>
    <dbReference type="NCBI Taxonomy" id="666020"/>
    <lineage>
        <taxon>Bacteria</taxon>
        <taxon>Pseudomonadati</taxon>
        <taxon>Pseudomonadota</taxon>
        <taxon>Alphaproteobacteria</taxon>
        <taxon>Hyphomicrobiales</taxon>
        <taxon>Phyllobacteriaceae</taxon>
        <taxon>Mesorhizobium</taxon>
    </lineage>
</organism>
<sequence>MAVMSTARGQHVFWVPGIPRKIAVLIMTVRRRLDFYGNLRPPRAVFLIVANAATTEIMETNGEDHAYENSRSVCARRRSGHLCDGPECQRPRR</sequence>
<keyword evidence="2" id="KW-1185">Reference proteome</keyword>
<name>A0ABM9EFQ2_9HYPH</name>
<reference evidence="1" key="1">
    <citation type="submission" date="2022-03" db="EMBL/GenBank/DDBJ databases">
        <authorList>
            <person name="Brunel B."/>
        </authorList>
    </citation>
    <scope>NUCLEOTIDE SEQUENCE</scope>
    <source>
        <strain evidence="1">STM4922sample</strain>
    </source>
</reference>
<protein>
    <submittedName>
        <fullName evidence="1">Uncharacterized protein</fullName>
    </submittedName>
</protein>